<proteinExistence type="inferred from homology"/>
<dbReference type="PANTHER" id="PTHR11727">
    <property type="entry name" value="DIMETHYLADENOSINE TRANSFERASE"/>
    <property type="match status" value="1"/>
</dbReference>
<evidence type="ECO:0000256" key="2">
    <source>
        <dbReference type="ARBA" id="ARBA00022552"/>
    </source>
</evidence>
<dbReference type="AlphaFoldDB" id="A0A8T2MV13"/>
<dbReference type="EMBL" id="JAFBMS010001142">
    <property type="protein sequence ID" value="KAG9329508.1"/>
    <property type="molecule type" value="Genomic_DNA"/>
</dbReference>
<evidence type="ECO:0000259" key="13">
    <source>
        <dbReference type="SMART" id="SM00650"/>
    </source>
</evidence>
<keyword evidence="2 12" id="KW-0698">rRNA processing</keyword>
<keyword evidence="5 11" id="KW-0949">S-adenosyl-L-methionine</keyword>
<name>A0A8T2MV13_9TELE</name>
<evidence type="ECO:0000256" key="4">
    <source>
        <dbReference type="ARBA" id="ARBA00022679"/>
    </source>
</evidence>
<comment type="caution">
    <text evidence="11">Lacks conserved residue(s) required for the propagation of feature annotation.</text>
</comment>
<gene>
    <name evidence="15" type="ORF">JZ751_002442</name>
    <name evidence="14" type="ORF">JZ751_004436</name>
</gene>
<comment type="subcellular location">
    <subcellularLocation>
        <location evidence="1">Mitochondrion</location>
    </subcellularLocation>
</comment>
<dbReference type="GO" id="GO:0034246">
    <property type="term" value="F:mitochondrial transcription factor activity"/>
    <property type="evidence" value="ECO:0007669"/>
    <property type="project" value="TreeGrafter"/>
</dbReference>
<dbReference type="Pfam" id="PF00398">
    <property type="entry name" value="RrnaAD"/>
    <property type="match status" value="1"/>
</dbReference>
<evidence type="ECO:0000313" key="15">
    <source>
        <dbReference type="EMBL" id="KAG9336095.1"/>
    </source>
</evidence>
<feature type="domain" description="Ribosomal RNA adenine methylase transferase N-terminal" evidence="13">
    <location>
        <begin position="135"/>
        <end position="345"/>
    </location>
</feature>
<evidence type="ECO:0000256" key="5">
    <source>
        <dbReference type="ARBA" id="ARBA00022691"/>
    </source>
</evidence>
<dbReference type="InterPro" id="IPR020598">
    <property type="entry name" value="rRNA_Ade_methylase_Trfase_N"/>
</dbReference>
<accession>A0A8T2MV13</accession>
<dbReference type="Proteomes" id="UP000824540">
    <property type="component" value="Unassembled WGS sequence"/>
</dbReference>
<organism evidence="14 16">
    <name type="scientific">Albula glossodonta</name>
    <name type="common">roundjaw bonefish</name>
    <dbReference type="NCBI Taxonomy" id="121402"/>
    <lineage>
        <taxon>Eukaryota</taxon>
        <taxon>Metazoa</taxon>
        <taxon>Chordata</taxon>
        <taxon>Craniata</taxon>
        <taxon>Vertebrata</taxon>
        <taxon>Euteleostomi</taxon>
        <taxon>Actinopterygii</taxon>
        <taxon>Neopterygii</taxon>
        <taxon>Teleostei</taxon>
        <taxon>Albuliformes</taxon>
        <taxon>Albulidae</taxon>
        <taxon>Albula</taxon>
    </lineage>
</organism>
<dbReference type="Gene3D" id="3.40.50.150">
    <property type="entry name" value="Vaccinia Virus protein VP39"/>
    <property type="match status" value="1"/>
</dbReference>
<feature type="binding site" evidence="11">
    <location>
        <position position="180"/>
    </location>
    <ligand>
        <name>S-adenosyl-L-methionine</name>
        <dbReference type="ChEBI" id="CHEBI:59789"/>
    </ligand>
</feature>
<dbReference type="PROSITE" id="PS51689">
    <property type="entry name" value="SAM_RNA_A_N6_MT"/>
    <property type="match status" value="1"/>
</dbReference>
<evidence type="ECO:0000256" key="6">
    <source>
        <dbReference type="ARBA" id="ARBA00022884"/>
    </source>
</evidence>
<keyword evidence="10" id="KW-0804">Transcription</keyword>
<dbReference type="OrthoDB" id="9895503at2759"/>
<keyword evidence="8" id="KW-0805">Transcription regulation</keyword>
<evidence type="ECO:0000256" key="9">
    <source>
        <dbReference type="ARBA" id="ARBA00023128"/>
    </source>
</evidence>
<comment type="caution">
    <text evidence="14">The sequence shown here is derived from an EMBL/GenBank/DDBJ whole genome shotgun (WGS) entry which is preliminary data.</text>
</comment>
<dbReference type="GO" id="GO:0006391">
    <property type="term" value="P:transcription initiation at mitochondrial promoter"/>
    <property type="evidence" value="ECO:0007669"/>
    <property type="project" value="TreeGrafter"/>
</dbReference>
<feature type="binding site" evidence="11">
    <location>
        <position position="130"/>
    </location>
    <ligand>
        <name>S-adenosyl-L-methionine</name>
        <dbReference type="ChEBI" id="CHEBI:59789"/>
    </ligand>
</feature>
<dbReference type="SMART" id="SM00650">
    <property type="entry name" value="rADc"/>
    <property type="match status" value="1"/>
</dbReference>
<dbReference type="InterPro" id="IPR001737">
    <property type="entry name" value="KsgA/Erm"/>
</dbReference>
<evidence type="ECO:0000256" key="10">
    <source>
        <dbReference type="ARBA" id="ARBA00023163"/>
    </source>
</evidence>
<protein>
    <recommendedName>
        <fullName evidence="12">rRNA adenine N(6)-methyltransferase</fullName>
        <ecNumber evidence="12">2.1.1.-</ecNumber>
    </recommendedName>
</protein>
<reference evidence="14" key="1">
    <citation type="thesis" date="2021" institute="BYU ScholarsArchive" country="Provo, UT, USA">
        <title>Applications of and Algorithms for Genome Assembly and Genomic Analyses with an Emphasis on Marine Teleosts.</title>
        <authorList>
            <person name="Pickett B.D."/>
        </authorList>
    </citation>
    <scope>NUCLEOTIDE SEQUENCE</scope>
    <source>
        <strain evidence="14">HI-2016</strain>
    </source>
</reference>
<dbReference type="PANTHER" id="PTHR11727:SF13">
    <property type="entry name" value="DIMETHYLADENOSINE TRANSFERASE 2, MITOCHONDRIAL"/>
    <property type="match status" value="1"/>
</dbReference>
<evidence type="ECO:0000256" key="11">
    <source>
        <dbReference type="PROSITE-ProRule" id="PRU01026"/>
    </source>
</evidence>
<comment type="similarity">
    <text evidence="11 12">Belongs to the class I-like SAM-binding methyltransferase superfamily. rRNA adenine N(6)-methyltransferase family.</text>
</comment>
<dbReference type="GO" id="GO:0005759">
    <property type="term" value="C:mitochondrial matrix"/>
    <property type="evidence" value="ECO:0007669"/>
    <property type="project" value="TreeGrafter"/>
</dbReference>
<dbReference type="SUPFAM" id="SSF53335">
    <property type="entry name" value="S-adenosyl-L-methionine-dependent methyltransferases"/>
    <property type="match status" value="1"/>
</dbReference>
<evidence type="ECO:0000313" key="14">
    <source>
        <dbReference type="EMBL" id="KAG9329508.1"/>
    </source>
</evidence>
<evidence type="ECO:0000313" key="16">
    <source>
        <dbReference type="Proteomes" id="UP000824540"/>
    </source>
</evidence>
<keyword evidence="7" id="KW-0809">Transit peptide</keyword>
<dbReference type="InterPro" id="IPR029063">
    <property type="entry name" value="SAM-dependent_MTases_sf"/>
</dbReference>
<evidence type="ECO:0000256" key="7">
    <source>
        <dbReference type="ARBA" id="ARBA00022946"/>
    </source>
</evidence>
<feature type="binding site" evidence="11">
    <location>
        <position position="197"/>
    </location>
    <ligand>
        <name>S-adenosyl-L-methionine</name>
        <dbReference type="ChEBI" id="CHEBI:59789"/>
    </ligand>
</feature>
<dbReference type="GO" id="GO:0000179">
    <property type="term" value="F:rRNA (adenine-N6,N6-)-dimethyltransferase activity"/>
    <property type="evidence" value="ECO:0007669"/>
    <property type="project" value="UniProtKB-UniRule"/>
</dbReference>
<keyword evidence="4 11" id="KW-0808">Transferase</keyword>
<dbReference type="GO" id="GO:0003723">
    <property type="term" value="F:RNA binding"/>
    <property type="evidence" value="ECO:0007669"/>
    <property type="project" value="UniProtKB-UniRule"/>
</dbReference>
<evidence type="ECO:0000256" key="1">
    <source>
        <dbReference type="ARBA" id="ARBA00004173"/>
    </source>
</evidence>
<evidence type="ECO:0000256" key="12">
    <source>
        <dbReference type="RuleBase" id="RU362106"/>
    </source>
</evidence>
<dbReference type="EC" id="2.1.1.-" evidence="12"/>
<sequence length="442" mass="50173">MAFLYNHCRYITIVTMSATGSRLMVLAVRTAYGHAQPRHLLKNAPIIVIAHSRTYAMDQLSTGARKVQVQSSKTERSPPDLRLTHRNLSAMAASLKGQCRPLCRYDFLDLGEVEENTRKAQAARNIRRFIVEPALAQLVTDHLGGDLADGNAVIFEHNPGPGVLTRTLLNSGAQRVVALESEKSFLPDLQLEVVHCDFFKLDPLGQGPMRPPAMYSEKLFTDLGISEVPWMADVPVKVVGIFPQRNERSMLWKLVYALYQRHSVFRYGRVELIMFMSEKEYTKIVARPGNSKIYQALCVLWQMACDIELLHKEPWSSFVTSKSKVVPKSSLPNDNLCLVRMTPRRDLFDAHLSPANGSTLIMMVKQCMVKRKAPLVHQLNSWSPDSGYKILQEMNLPADTVTGQVMADEYKKLFHLIEQSEEFRQSWLYEEVLENTEKCGYV</sequence>
<keyword evidence="3 11" id="KW-0489">Methyltransferase</keyword>
<keyword evidence="6 11" id="KW-0694">RNA-binding</keyword>
<dbReference type="EMBL" id="JAFBMS010000102">
    <property type="protein sequence ID" value="KAG9336095.1"/>
    <property type="molecule type" value="Genomic_DNA"/>
</dbReference>
<keyword evidence="9" id="KW-0496">Mitochondrion</keyword>
<evidence type="ECO:0000256" key="3">
    <source>
        <dbReference type="ARBA" id="ARBA00022603"/>
    </source>
</evidence>
<keyword evidence="16" id="KW-1185">Reference proteome</keyword>
<evidence type="ECO:0000256" key="8">
    <source>
        <dbReference type="ARBA" id="ARBA00023015"/>
    </source>
</evidence>